<dbReference type="GO" id="GO:0019748">
    <property type="term" value="P:secondary metabolic process"/>
    <property type="evidence" value="ECO:0007669"/>
    <property type="project" value="TreeGrafter"/>
</dbReference>
<proteinExistence type="predicted"/>
<dbReference type="OrthoDB" id="7336207at2"/>
<dbReference type="PANTHER" id="PTHR21240:SF28">
    <property type="entry name" value="ISO-OROTATE DECARBOXYLASE (EUROFUNG)"/>
    <property type="match status" value="1"/>
</dbReference>
<reference evidence="3 4" key="1">
    <citation type="submission" date="2019-01" db="EMBL/GenBank/DDBJ databases">
        <authorList>
            <person name="Chen W.-M."/>
        </authorList>
    </citation>
    <scope>NUCLEOTIDE SEQUENCE [LARGE SCALE GENOMIC DNA]</scope>
    <source>
        <strain evidence="3 4">CCP-6</strain>
    </source>
</reference>
<dbReference type="Proteomes" id="UP000282957">
    <property type="component" value="Unassembled WGS sequence"/>
</dbReference>
<dbReference type="Gene3D" id="3.20.20.140">
    <property type="entry name" value="Metal-dependent hydrolases"/>
    <property type="match status" value="1"/>
</dbReference>
<feature type="domain" description="Amidohydrolase-related" evidence="2">
    <location>
        <begin position="102"/>
        <end position="450"/>
    </location>
</feature>
<dbReference type="EMBL" id="SACL01000001">
    <property type="protein sequence ID" value="RVT98621.1"/>
    <property type="molecule type" value="Genomic_DNA"/>
</dbReference>
<dbReference type="Pfam" id="PF04909">
    <property type="entry name" value="Amidohydro_2"/>
    <property type="match status" value="1"/>
</dbReference>
<evidence type="ECO:0000313" key="4">
    <source>
        <dbReference type="Proteomes" id="UP000282957"/>
    </source>
</evidence>
<sequence length="451" mass="50432">MTRTGRAGQTSWAAAAIGALRPAAISARLLSVVVMNVSFLAPSHPRPLIHVNIPLTAGGIKFDIRLSTKFLSKQEEQMLDIIASPGTSPPGGKPARAREPIIDADVHPWVNGDIAGLKNYLSRSWWEHFDGRHVLPNQWLRPPLARASSNRIDAMPPSGGEPGSDALFMKEEHLDKHNIAHAVLSSIQAGKLAALPNAGEALALARAFNEFFYSEFLGVDPRYKLAMVVAAHDPAASAAEIRDFGRKPGVVAVFMPLLNIMMGNRHYYPIFQAAEEMGLPMLIHPTGTEGGFPTSVHFAGGTPSTYIERHTAFPQIGISAINSLIFEGVFLRFPKLKLLAAEFGFSWLPHFLWRMDQNWHQFRKEVPWVKNLPSETVLQHVRFTSQPIEEPEKPEYLMQILDMIHAEQTLLFSTDYPHWDNDFPQHTLTRLSPEMRRRIFHDNAAELFRLS</sequence>
<evidence type="ECO:0000259" key="2">
    <source>
        <dbReference type="Pfam" id="PF04909"/>
    </source>
</evidence>
<dbReference type="GO" id="GO:0016831">
    <property type="term" value="F:carboxy-lyase activity"/>
    <property type="evidence" value="ECO:0007669"/>
    <property type="project" value="InterPro"/>
</dbReference>
<dbReference type="InterPro" id="IPR032465">
    <property type="entry name" value="ACMSD"/>
</dbReference>
<evidence type="ECO:0000256" key="1">
    <source>
        <dbReference type="ARBA" id="ARBA00023239"/>
    </source>
</evidence>
<dbReference type="PANTHER" id="PTHR21240">
    <property type="entry name" value="2-AMINO-3-CARBOXYLMUCONATE-6-SEMIALDEHYDE DECARBOXYLASE"/>
    <property type="match status" value="1"/>
</dbReference>
<keyword evidence="4" id="KW-1185">Reference proteome</keyword>
<dbReference type="InterPro" id="IPR032466">
    <property type="entry name" value="Metal_Hydrolase"/>
</dbReference>
<dbReference type="AlphaFoldDB" id="A0A437MLW1"/>
<dbReference type="GO" id="GO:0005737">
    <property type="term" value="C:cytoplasm"/>
    <property type="evidence" value="ECO:0007669"/>
    <property type="project" value="TreeGrafter"/>
</dbReference>
<organism evidence="3 4">
    <name type="scientific">Rhodovarius crocodyli</name>
    <dbReference type="NCBI Taxonomy" id="1979269"/>
    <lineage>
        <taxon>Bacteria</taxon>
        <taxon>Pseudomonadati</taxon>
        <taxon>Pseudomonadota</taxon>
        <taxon>Alphaproteobacteria</taxon>
        <taxon>Acetobacterales</taxon>
        <taxon>Roseomonadaceae</taxon>
        <taxon>Rhodovarius</taxon>
    </lineage>
</organism>
<keyword evidence="3" id="KW-0378">Hydrolase</keyword>
<accession>A0A437MLW1</accession>
<gene>
    <name evidence="3" type="ORF">EOD42_00455</name>
</gene>
<name>A0A437MLW1_9PROT</name>
<dbReference type="SUPFAM" id="SSF51556">
    <property type="entry name" value="Metallo-dependent hydrolases"/>
    <property type="match status" value="1"/>
</dbReference>
<keyword evidence="1" id="KW-0456">Lyase</keyword>
<dbReference type="GO" id="GO:0016787">
    <property type="term" value="F:hydrolase activity"/>
    <property type="evidence" value="ECO:0007669"/>
    <property type="project" value="UniProtKB-KW"/>
</dbReference>
<protein>
    <submittedName>
        <fullName evidence="3">Amidohydrolase</fullName>
    </submittedName>
</protein>
<dbReference type="InterPro" id="IPR006680">
    <property type="entry name" value="Amidohydro-rel"/>
</dbReference>
<evidence type="ECO:0000313" key="3">
    <source>
        <dbReference type="EMBL" id="RVT98621.1"/>
    </source>
</evidence>
<comment type="caution">
    <text evidence="3">The sequence shown here is derived from an EMBL/GenBank/DDBJ whole genome shotgun (WGS) entry which is preliminary data.</text>
</comment>